<dbReference type="AlphaFoldDB" id="A0A9W6SCD8"/>
<name>A0A9W6SCD8_9ACTN</name>
<proteinExistence type="predicted"/>
<sequence>MKATRNSDGTLTVPMRAETNGIIGDALVTIGPDHPDYEAWDSWLRRQEEEDGDT</sequence>
<organism evidence="1 2">
    <name type="scientific">Actinoallomurus iriomotensis</name>
    <dbReference type="NCBI Taxonomy" id="478107"/>
    <lineage>
        <taxon>Bacteria</taxon>
        <taxon>Bacillati</taxon>
        <taxon>Actinomycetota</taxon>
        <taxon>Actinomycetes</taxon>
        <taxon>Streptosporangiales</taxon>
        <taxon>Thermomonosporaceae</taxon>
        <taxon>Actinoallomurus</taxon>
    </lineage>
</organism>
<evidence type="ECO:0000313" key="2">
    <source>
        <dbReference type="Proteomes" id="UP001165074"/>
    </source>
</evidence>
<dbReference type="Proteomes" id="UP001165074">
    <property type="component" value="Unassembled WGS sequence"/>
</dbReference>
<accession>A0A9W6SCD8</accession>
<reference evidence="1" key="1">
    <citation type="submission" date="2023-03" db="EMBL/GenBank/DDBJ databases">
        <title>Actinoallomurus iriomotensis NBRC 103684.</title>
        <authorList>
            <person name="Ichikawa N."/>
            <person name="Sato H."/>
            <person name="Tonouchi N."/>
        </authorList>
    </citation>
    <scope>NUCLEOTIDE SEQUENCE</scope>
    <source>
        <strain evidence="1">NBRC 103684</strain>
    </source>
</reference>
<gene>
    <name evidence="1" type="ORF">Airi02_089070</name>
</gene>
<evidence type="ECO:0000313" key="1">
    <source>
        <dbReference type="EMBL" id="GLY90978.1"/>
    </source>
</evidence>
<dbReference type="EMBL" id="BSTK01000018">
    <property type="protein sequence ID" value="GLY90978.1"/>
    <property type="molecule type" value="Genomic_DNA"/>
</dbReference>
<protein>
    <submittedName>
        <fullName evidence="1">Uncharacterized protein</fullName>
    </submittedName>
</protein>
<dbReference type="RefSeq" id="WP_285582237.1">
    <property type="nucleotide sequence ID" value="NZ_BSTK01000018.1"/>
</dbReference>
<comment type="caution">
    <text evidence="1">The sequence shown here is derived from an EMBL/GenBank/DDBJ whole genome shotgun (WGS) entry which is preliminary data.</text>
</comment>
<keyword evidence="2" id="KW-1185">Reference proteome</keyword>